<gene>
    <name evidence="2" type="ORF">NC992_24430</name>
</gene>
<sequence length="254" mass="27232">MMIATREVTYDVDGLSMVAHLAQPDGEGPWPAVLIGHDGIGLDDYQRHRADDLAVHGYMALAMDYHGGQLYFGRPDAMLARVMPLMADVERMQAIGRVALDILLAMPGVDPDRIAALGYGAGGRIVLELARIGVPFKAIAVVHPGLPDANAEDWTDLTSTFLLCTGSEDPLCTPEQILTFGRALQDAGVDWRANIYGGAKHAFWARPTNPDGSPAAGITHTEATVPGVGYHPKHATRAWQAVLDLLGETFQTLG</sequence>
<protein>
    <submittedName>
        <fullName evidence="2">Dienelactone hydrolase family protein</fullName>
    </submittedName>
</protein>
<reference evidence="2 3" key="1">
    <citation type="submission" date="2022-04" db="EMBL/GenBank/DDBJ databases">
        <title>Positive selection, recombination, and allopatry shape intraspecific diversity of widespread and dominant cyanobacteria.</title>
        <authorList>
            <person name="Wei J."/>
            <person name="Shu W."/>
            <person name="Hu C."/>
        </authorList>
    </citation>
    <scope>NUCLEOTIDE SEQUENCE [LARGE SCALE GENOMIC DNA]</scope>
    <source>
        <strain evidence="2 3">DQ-A4</strain>
    </source>
</reference>
<dbReference type="PANTHER" id="PTHR22946:SF0">
    <property type="entry name" value="DIENELACTONE HYDROLASE DOMAIN-CONTAINING PROTEIN"/>
    <property type="match status" value="1"/>
</dbReference>
<keyword evidence="2" id="KW-0378">Hydrolase</keyword>
<dbReference type="InterPro" id="IPR029058">
    <property type="entry name" value="AB_hydrolase_fold"/>
</dbReference>
<dbReference type="RefSeq" id="WP_199325973.1">
    <property type="nucleotide sequence ID" value="NZ_JAMPKX010000019.1"/>
</dbReference>
<accession>A0ABV0KDS9</accession>
<dbReference type="Pfam" id="PF01738">
    <property type="entry name" value="DLH"/>
    <property type="match status" value="1"/>
</dbReference>
<dbReference type="EMBL" id="JAMPKX010000019">
    <property type="protein sequence ID" value="MEP0950042.1"/>
    <property type="molecule type" value="Genomic_DNA"/>
</dbReference>
<dbReference type="PANTHER" id="PTHR22946">
    <property type="entry name" value="DIENELACTONE HYDROLASE DOMAIN-CONTAINING PROTEIN-RELATED"/>
    <property type="match status" value="1"/>
</dbReference>
<dbReference type="InterPro" id="IPR050261">
    <property type="entry name" value="FrsA_esterase"/>
</dbReference>
<dbReference type="InterPro" id="IPR002925">
    <property type="entry name" value="Dienelactn_hydro"/>
</dbReference>
<evidence type="ECO:0000313" key="2">
    <source>
        <dbReference type="EMBL" id="MEP0950042.1"/>
    </source>
</evidence>
<dbReference type="GO" id="GO:0016787">
    <property type="term" value="F:hydrolase activity"/>
    <property type="evidence" value="ECO:0007669"/>
    <property type="project" value="UniProtKB-KW"/>
</dbReference>
<dbReference type="Proteomes" id="UP001482513">
    <property type="component" value="Unassembled WGS sequence"/>
</dbReference>
<comment type="caution">
    <text evidence="2">The sequence shown here is derived from an EMBL/GenBank/DDBJ whole genome shotgun (WGS) entry which is preliminary data.</text>
</comment>
<dbReference type="Gene3D" id="3.40.50.1820">
    <property type="entry name" value="alpha/beta hydrolase"/>
    <property type="match status" value="1"/>
</dbReference>
<evidence type="ECO:0000313" key="3">
    <source>
        <dbReference type="Proteomes" id="UP001482513"/>
    </source>
</evidence>
<name>A0ABV0KDS9_9CYAN</name>
<organism evidence="2 3">
    <name type="scientific">Leptolyngbya subtilissima DQ-A4</name>
    <dbReference type="NCBI Taxonomy" id="2933933"/>
    <lineage>
        <taxon>Bacteria</taxon>
        <taxon>Bacillati</taxon>
        <taxon>Cyanobacteriota</taxon>
        <taxon>Cyanophyceae</taxon>
        <taxon>Leptolyngbyales</taxon>
        <taxon>Leptolyngbyaceae</taxon>
        <taxon>Leptolyngbya group</taxon>
        <taxon>Leptolyngbya</taxon>
    </lineage>
</organism>
<evidence type="ECO:0000259" key="1">
    <source>
        <dbReference type="Pfam" id="PF01738"/>
    </source>
</evidence>
<proteinExistence type="predicted"/>
<dbReference type="SUPFAM" id="SSF53474">
    <property type="entry name" value="alpha/beta-Hydrolases"/>
    <property type="match status" value="1"/>
</dbReference>
<feature type="domain" description="Dienelactone hydrolase" evidence="1">
    <location>
        <begin position="19"/>
        <end position="248"/>
    </location>
</feature>
<keyword evidence="3" id="KW-1185">Reference proteome</keyword>